<dbReference type="EMBL" id="SUNJ01004236">
    <property type="protein sequence ID" value="TPP64598.1"/>
    <property type="molecule type" value="Genomic_DNA"/>
</dbReference>
<dbReference type="OrthoDB" id="6279688at2759"/>
<comment type="caution">
    <text evidence="2">The sequence shown here is derived from an EMBL/GenBank/DDBJ whole genome shotgun (WGS) entry which is preliminary data.</text>
</comment>
<gene>
    <name evidence="2" type="ORF">FGIG_02330</name>
</gene>
<dbReference type="Proteomes" id="UP000316759">
    <property type="component" value="Unassembled WGS sequence"/>
</dbReference>
<evidence type="ECO:0000256" key="1">
    <source>
        <dbReference type="SAM" id="MobiDB-lite"/>
    </source>
</evidence>
<reference evidence="2 3" key="1">
    <citation type="submission" date="2019-04" db="EMBL/GenBank/DDBJ databases">
        <title>Annotation for the trematode Fasciola gigantica.</title>
        <authorList>
            <person name="Choi Y.-J."/>
        </authorList>
    </citation>
    <scope>NUCLEOTIDE SEQUENCE [LARGE SCALE GENOMIC DNA]</scope>
    <source>
        <strain evidence="2">Uganda_cow_1</strain>
    </source>
</reference>
<sequence>MATDVTQATLETVFRISIGKLRMLHNTSQSNVSTPVFRVSQTNGSISNVQRSGGLLRPTETSVSTANRLLRSLLITRIARKARSQLLIQQSATRACMEEGCSPTENGSNTTDSEQQASQFCGSTNDASHSALKSADTRDQTELCRKRFSTASSDVTDHTATKQLCQRSESIYSKPDDATLVRATKSTEAMTINTELDTHSVICNSGQARRNPVGIFRDASVANRVHESTTLQRHVMNPRLEAVVINVTSTEQSAVCHVQSPNTVSHLTTVPYQLLPGVS</sequence>
<protein>
    <submittedName>
        <fullName evidence="2">Uncharacterized protein</fullName>
    </submittedName>
</protein>
<feature type="region of interest" description="Disordered" evidence="1">
    <location>
        <begin position="99"/>
        <end position="124"/>
    </location>
</feature>
<accession>A0A504Z3R2</accession>
<evidence type="ECO:0000313" key="3">
    <source>
        <dbReference type="Proteomes" id="UP000316759"/>
    </source>
</evidence>
<evidence type="ECO:0000313" key="2">
    <source>
        <dbReference type="EMBL" id="TPP64598.1"/>
    </source>
</evidence>
<proteinExistence type="predicted"/>
<name>A0A504Z3R2_FASGI</name>
<feature type="compositionally biased region" description="Polar residues" evidence="1">
    <location>
        <begin position="103"/>
        <end position="124"/>
    </location>
</feature>
<organism evidence="2 3">
    <name type="scientific">Fasciola gigantica</name>
    <name type="common">Giant liver fluke</name>
    <dbReference type="NCBI Taxonomy" id="46835"/>
    <lineage>
        <taxon>Eukaryota</taxon>
        <taxon>Metazoa</taxon>
        <taxon>Spiralia</taxon>
        <taxon>Lophotrochozoa</taxon>
        <taxon>Platyhelminthes</taxon>
        <taxon>Trematoda</taxon>
        <taxon>Digenea</taxon>
        <taxon>Plagiorchiida</taxon>
        <taxon>Echinostomata</taxon>
        <taxon>Echinostomatoidea</taxon>
        <taxon>Fasciolidae</taxon>
        <taxon>Fasciola</taxon>
    </lineage>
</organism>
<keyword evidence="3" id="KW-1185">Reference proteome</keyword>
<dbReference type="AlphaFoldDB" id="A0A504Z3R2"/>